<keyword evidence="2" id="KW-1185">Reference proteome</keyword>
<name>A0A5B7HII6_PORTR</name>
<dbReference type="AlphaFoldDB" id="A0A5B7HII6"/>
<dbReference type="EMBL" id="VSRR010035090">
    <property type="protein sequence ID" value="MPC72631.1"/>
    <property type="molecule type" value="Genomic_DNA"/>
</dbReference>
<accession>A0A5B7HII6</accession>
<protein>
    <submittedName>
        <fullName evidence="1">Uncharacterized protein</fullName>
    </submittedName>
</protein>
<evidence type="ECO:0000313" key="1">
    <source>
        <dbReference type="EMBL" id="MPC72631.1"/>
    </source>
</evidence>
<dbReference type="Proteomes" id="UP000324222">
    <property type="component" value="Unassembled WGS sequence"/>
</dbReference>
<sequence>MLMTSVAIHSTSPRDLQFFLDSFSVASSQCGIIISLDKSRIISCCPHLALPDFTIGRFVSPLCSQYRYLGAPVKLSPVLPAIWQVNSIISDLLARLQRRFKPLQWLTNFAFFFYGKAYSACRHT</sequence>
<reference evidence="1 2" key="1">
    <citation type="submission" date="2019-05" db="EMBL/GenBank/DDBJ databases">
        <title>Another draft genome of Portunus trituberculatus and its Hox gene families provides insights of decapod evolution.</title>
        <authorList>
            <person name="Jeong J.-H."/>
            <person name="Song I."/>
            <person name="Kim S."/>
            <person name="Choi T."/>
            <person name="Kim D."/>
            <person name="Ryu S."/>
            <person name="Kim W."/>
        </authorList>
    </citation>
    <scope>NUCLEOTIDE SEQUENCE [LARGE SCALE GENOMIC DNA]</scope>
    <source>
        <tissue evidence="1">Muscle</tissue>
    </source>
</reference>
<comment type="caution">
    <text evidence="1">The sequence shown here is derived from an EMBL/GenBank/DDBJ whole genome shotgun (WGS) entry which is preliminary data.</text>
</comment>
<organism evidence="1 2">
    <name type="scientific">Portunus trituberculatus</name>
    <name type="common">Swimming crab</name>
    <name type="synonym">Neptunus trituberculatus</name>
    <dbReference type="NCBI Taxonomy" id="210409"/>
    <lineage>
        <taxon>Eukaryota</taxon>
        <taxon>Metazoa</taxon>
        <taxon>Ecdysozoa</taxon>
        <taxon>Arthropoda</taxon>
        <taxon>Crustacea</taxon>
        <taxon>Multicrustacea</taxon>
        <taxon>Malacostraca</taxon>
        <taxon>Eumalacostraca</taxon>
        <taxon>Eucarida</taxon>
        <taxon>Decapoda</taxon>
        <taxon>Pleocyemata</taxon>
        <taxon>Brachyura</taxon>
        <taxon>Eubrachyura</taxon>
        <taxon>Portunoidea</taxon>
        <taxon>Portunidae</taxon>
        <taxon>Portuninae</taxon>
        <taxon>Portunus</taxon>
    </lineage>
</organism>
<proteinExistence type="predicted"/>
<evidence type="ECO:0000313" key="2">
    <source>
        <dbReference type="Proteomes" id="UP000324222"/>
    </source>
</evidence>
<gene>
    <name evidence="1" type="ORF">E2C01_066943</name>
</gene>
<dbReference type="OrthoDB" id="6373033at2759"/>